<reference evidence="2 3" key="1">
    <citation type="submission" date="2024-04" db="EMBL/GenBank/DDBJ databases">
        <title>Phylogenomic analyses of a clade within the roseobacter group suggest taxonomic reassignments of species of the genera Aestuariivita, Citreicella, Loktanella, Nautella, Pelagibaca, Ruegeria, Thalassobius, Thiobacimonas and Tropicibacter, and the proposal o.</title>
        <authorList>
            <person name="Jeon C.O."/>
        </authorList>
    </citation>
    <scope>NUCLEOTIDE SEQUENCE [LARGE SCALE GENOMIC DNA]</scope>
    <source>
        <strain evidence="2 3">G8-12</strain>
    </source>
</reference>
<dbReference type="RefSeq" id="WP_342069202.1">
    <property type="nucleotide sequence ID" value="NZ_CP151762.1"/>
</dbReference>
<dbReference type="AlphaFoldDB" id="A0AAN0NDZ6"/>
<proteinExistence type="predicted"/>
<evidence type="ECO:0000256" key="1">
    <source>
        <dbReference type="SAM" id="Phobius"/>
    </source>
</evidence>
<protein>
    <submittedName>
        <fullName evidence="2">Uncharacterized protein</fullName>
    </submittedName>
</protein>
<feature type="transmembrane region" description="Helical" evidence="1">
    <location>
        <begin position="179"/>
        <end position="197"/>
    </location>
</feature>
<evidence type="ECO:0000313" key="3">
    <source>
        <dbReference type="Proteomes" id="UP001451782"/>
    </source>
</evidence>
<feature type="transmembrane region" description="Helical" evidence="1">
    <location>
        <begin position="120"/>
        <end position="142"/>
    </location>
</feature>
<feature type="transmembrane region" description="Helical" evidence="1">
    <location>
        <begin position="60"/>
        <end position="82"/>
    </location>
</feature>
<sequence>MAFSLALAVGSLVFWLGLTAPALRAMPVCDQLGTPMLSVIAIAVVAALAPLALRHRMPSAVFHVGATTVLTAIGLAIAWPLLGPCIRGPYGDLPPELQDMIATRVTEAKPFLFYVQSQTYAALAFMIPVVVALVSGSVLWWSRRGGSGAGQTQTAILGQLLVLGMFGVGLIFLQMRTVILVASVVPAIGGICLAVLLNAYLQSRDLAKAALMFVVAIGISSPQILLGPLAPFIKGNGTQREGAGCRNYETLLALNEVPPAVILNSTNMGAPLLWLTHHSTLAAPYHRSPDAFMNGALGFDLEEAAFEDLAREQGATHVLLCAGQVYVSDFLTGLAASDVSVDWLRRVPLSNDEQLLFELQG</sequence>
<feature type="transmembrane region" description="Helical" evidence="1">
    <location>
        <begin position="154"/>
        <end position="173"/>
    </location>
</feature>
<dbReference type="KEGG" id="yag:AABB28_13125"/>
<keyword evidence="1" id="KW-0812">Transmembrane</keyword>
<feature type="transmembrane region" description="Helical" evidence="1">
    <location>
        <begin position="35"/>
        <end position="53"/>
    </location>
</feature>
<organism evidence="2 3">
    <name type="scientific">Yoonia algicola</name>
    <dbReference type="NCBI Taxonomy" id="3137368"/>
    <lineage>
        <taxon>Bacteria</taxon>
        <taxon>Pseudomonadati</taxon>
        <taxon>Pseudomonadota</taxon>
        <taxon>Alphaproteobacteria</taxon>
        <taxon>Rhodobacterales</taxon>
        <taxon>Paracoccaceae</taxon>
        <taxon>Yoonia</taxon>
    </lineage>
</organism>
<keyword evidence="1" id="KW-1133">Transmembrane helix</keyword>
<dbReference type="Proteomes" id="UP001451782">
    <property type="component" value="Chromosome"/>
</dbReference>
<gene>
    <name evidence="2" type="ORF">AABB28_13125</name>
</gene>
<accession>A0AAN0NDZ6</accession>
<name>A0AAN0NDZ6_9RHOB</name>
<evidence type="ECO:0000313" key="2">
    <source>
        <dbReference type="EMBL" id="WZU62806.1"/>
    </source>
</evidence>
<feature type="transmembrane region" description="Helical" evidence="1">
    <location>
        <begin position="209"/>
        <end position="230"/>
    </location>
</feature>
<dbReference type="EMBL" id="CP151762">
    <property type="protein sequence ID" value="WZU62806.1"/>
    <property type="molecule type" value="Genomic_DNA"/>
</dbReference>
<keyword evidence="1" id="KW-0472">Membrane</keyword>
<keyword evidence="3" id="KW-1185">Reference proteome</keyword>